<dbReference type="GO" id="GO:0031419">
    <property type="term" value="F:cobalamin binding"/>
    <property type="evidence" value="ECO:0007669"/>
    <property type="project" value="InterPro"/>
</dbReference>
<dbReference type="PANTHER" id="PTHR43409:SF3">
    <property type="entry name" value="HYPOTHETICAL METHYLTRANSFERASE"/>
    <property type="match status" value="1"/>
</dbReference>
<dbReference type="GO" id="GO:0003824">
    <property type="term" value="F:catalytic activity"/>
    <property type="evidence" value="ECO:0007669"/>
    <property type="project" value="InterPro"/>
</dbReference>
<gene>
    <name evidence="7" type="ORF">SAMN05660836_01047</name>
</gene>
<organism evidence="7 8">
    <name type="scientific">Thermodesulforhabdus norvegica</name>
    <dbReference type="NCBI Taxonomy" id="39841"/>
    <lineage>
        <taxon>Bacteria</taxon>
        <taxon>Pseudomonadati</taxon>
        <taxon>Thermodesulfobacteriota</taxon>
        <taxon>Syntrophobacteria</taxon>
        <taxon>Syntrophobacterales</taxon>
        <taxon>Thermodesulforhabdaceae</taxon>
        <taxon>Thermodesulforhabdus</taxon>
    </lineage>
</organism>
<evidence type="ECO:0000256" key="3">
    <source>
        <dbReference type="ARBA" id="ARBA00022723"/>
    </source>
</evidence>
<dbReference type="GO" id="GO:0051539">
    <property type="term" value="F:4 iron, 4 sulfur cluster binding"/>
    <property type="evidence" value="ECO:0007669"/>
    <property type="project" value="UniProtKB-KW"/>
</dbReference>
<keyword evidence="4" id="KW-0408">Iron</keyword>
<dbReference type="InterPro" id="IPR006158">
    <property type="entry name" value="Cobalamin-bd"/>
</dbReference>
<dbReference type="SFLD" id="SFLDS00029">
    <property type="entry name" value="Radical_SAM"/>
    <property type="match status" value="1"/>
</dbReference>
<dbReference type="OrthoDB" id="9762608at2"/>
<dbReference type="InterPro" id="IPR023404">
    <property type="entry name" value="rSAM_horseshoe"/>
</dbReference>
<evidence type="ECO:0000313" key="7">
    <source>
        <dbReference type="EMBL" id="SFM65590.1"/>
    </source>
</evidence>
<dbReference type="InterPro" id="IPR051198">
    <property type="entry name" value="BchE-like"/>
</dbReference>
<dbReference type="SUPFAM" id="SSF102114">
    <property type="entry name" value="Radical SAM enzymes"/>
    <property type="match status" value="1"/>
</dbReference>
<dbReference type="Pfam" id="PF13282">
    <property type="entry name" value="DUF4070"/>
    <property type="match status" value="1"/>
</dbReference>
<dbReference type="CDD" id="cd01335">
    <property type="entry name" value="Radical_SAM"/>
    <property type="match status" value="1"/>
</dbReference>
<evidence type="ECO:0000313" key="8">
    <source>
        <dbReference type="Proteomes" id="UP000199611"/>
    </source>
</evidence>
<name>A0A1I4SMK3_9BACT</name>
<dbReference type="Pfam" id="PF02310">
    <property type="entry name" value="B12-binding"/>
    <property type="match status" value="1"/>
</dbReference>
<keyword evidence="5" id="KW-0411">Iron-sulfur</keyword>
<dbReference type="SFLD" id="SFLDG01123">
    <property type="entry name" value="methyltransferase_(Class_B)"/>
    <property type="match status" value="1"/>
</dbReference>
<dbReference type="Gene3D" id="3.80.30.20">
    <property type="entry name" value="tm_1862 like domain"/>
    <property type="match status" value="1"/>
</dbReference>
<comment type="cofactor">
    <cofactor evidence="1">
        <name>[4Fe-4S] cluster</name>
        <dbReference type="ChEBI" id="CHEBI:49883"/>
    </cofactor>
</comment>
<dbReference type="RefSeq" id="WP_093393997.1">
    <property type="nucleotide sequence ID" value="NZ_FOUU01000002.1"/>
</dbReference>
<dbReference type="PROSITE" id="PS51918">
    <property type="entry name" value="RADICAL_SAM"/>
    <property type="match status" value="1"/>
</dbReference>
<dbReference type="Proteomes" id="UP000199611">
    <property type="component" value="Unassembled WGS sequence"/>
</dbReference>
<keyword evidence="2" id="KW-0949">S-adenosyl-L-methionine</keyword>
<dbReference type="Pfam" id="PF04055">
    <property type="entry name" value="Radical_SAM"/>
    <property type="match status" value="1"/>
</dbReference>
<feature type="domain" description="Radical SAM core" evidence="6">
    <location>
        <begin position="159"/>
        <end position="400"/>
    </location>
</feature>
<dbReference type="InterPro" id="IPR007197">
    <property type="entry name" value="rSAM"/>
</dbReference>
<dbReference type="EMBL" id="FOUU01000002">
    <property type="protein sequence ID" value="SFM65590.1"/>
    <property type="molecule type" value="Genomic_DNA"/>
</dbReference>
<evidence type="ECO:0000256" key="2">
    <source>
        <dbReference type="ARBA" id="ARBA00022691"/>
    </source>
</evidence>
<dbReference type="InterPro" id="IPR058240">
    <property type="entry name" value="rSAM_sf"/>
</dbReference>
<dbReference type="STRING" id="39841.SAMN05660836_01047"/>
<dbReference type="GO" id="GO:0005829">
    <property type="term" value="C:cytosol"/>
    <property type="evidence" value="ECO:0007669"/>
    <property type="project" value="TreeGrafter"/>
</dbReference>
<dbReference type="Gene3D" id="3.40.50.280">
    <property type="entry name" value="Cobalamin-binding domain"/>
    <property type="match status" value="1"/>
</dbReference>
<dbReference type="InterPro" id="IPR025274">
    <property type="entry name" value="DUF4070"/>
</dbReference>
<dbReference type="InterPro" id="IPR034530">
    <property type="entry name" value="HpnP-like"/>
</dbReference>
<evidence type="ECO:0000259" key="6">
    <source>
        <dbReference type="PROSITE" id="PS51918"/>
    </source>
</evidence>
<reference evidence="7 8" key="1">
    <citation type="submission" date="2016-10" db="EMBL/GenBank/DDBJ databases">
        <authorList>
            <person name="de Groot N.N."/>
        </authorList>
    </citation>
    <scope>NUCLEOTIDE SEQUENCE [LARGE SCALE GENOMIC DNA]</scope>
    <source>
        <strain evidence="7 8">DSM 9990</strain>
    </source>
</reference>
<dbReference type="SFLD" id="SFLDF00303">
    <property type="entry name" value="hopanoid_C2-methyltransferase"/>
    <property type="match status" value="1"/>
</dbReference>
<evidence type="ECO:0000256" key="5">
    <source>
        <dbReference type="ARBA" id="ARBA00023014"/>
    </source>
</evidence>
<accession>A0A1I4SMK3</accession>
<dbReference type="SFLD" id="SFLDG01082">
    <property type="entry name" value="B12-binding_domain_containing"/>
    <property type="match status" value="1"/>
</dbReference>
<keyword evidence="8" id="KW-1185">Reference proteome</keyword>
<sequence>MNILLVYPKVSETFWSFTHALKIVGRKAAFPPLGALTVAAMLPKEWNLRLVDMNVEPLREHHIRWADYVWISAMVVQRPSTEKVIEMAHALGRKVVGGGPLFLCFHQEFPQVDHLILGEGEALIPEFVEDLAGGRARRIYQSDEHPDLTNTPIPAWDLIKMDRYATMSVQYSRGCPYDCEFCDIIVMNGRRPRTKSNEQMIEELEALYKRGWRGSVFIVDDNFIGHKRRVKSLLRDVVSWQAARGYPFSFFTEASVDLADDEELMDLMVEAGFNKVFLGLETPEEESLKECGKYQNLKRSLSESVRRIHEHGLAVMGGFIIGFDHDKPDIFKKQFEFIQENGIVTAMIGLLTAIPTTRLYKRLQKEGRLLFDPTGDNTDERGTLNFVTRLDRKWIIEQYNKLMKKAYEPGNYYRRIYRFLETYRPRAKSKVLLCDVIAFLRSIWFLGIRDRRGLKRLYWKSLVKTLLKYPRSFVFTVTYAIYGYHFRKLFWESR</sequence>
<dbReference type="GO" id="GO:0046872">
    <property type="term" value="F:metal ion binding"/>
    <property type="evidence" value="ECO:0007669"/>
    <property type="project" value="UniProtKB-KW"/>
</dbReference>
<dbReference type="PANTHER" id="PTHR43409">
    <property type="entry name" value="ANAEROBIC MAGNESIUM-PROTOPORPHYRIN IX MONOMETHYL ESTER CYCLASE-RELATED"/>
    <property type="match status" value="1"/>
</dbReference>
<dbReference type="InterPro" id="IPR006638">
    <property type="entry name" value="Elp3/MiaA/NifB-like_rSAM"/>
</dbReference>
<evidence type="ECO:0000256" key="4">
    <source>
        <dbReference type="ARBA" id="ARBA00023004"/>
    </source>
</evidence>
<dbReference type="SMART" id="SM00729">
    <property type="entry name" value="Elp3"/>
    <property type="match status" value="1"/>
</dbReference>
<evidence type="ECO:0000256" key="1">
    <source>
        <dbReference type="ARBA" id="ARBA00001966"/>
    </source>
</evidence>
<dbReference type="AlphaFoldDB" id="A0A1I4SMK3"/>
<keyword evidence="3" id="KW-0479">Metal-binding</keyword>
<dbReference type="InterPro" id="IPR034466">
    <property type="entry name" value="Methyltransferase_Class_B"/>
</dbReference>
<protein>
    <submittedName>
        <fullName evidence="7">Radical SAM superfamily enzyme YgiQ, UPF0313 family</fullName>
    </submittedName>
</protein>
<proteinExistence type="predicted"/>